<dbReference type="GO" id="GO:0016020">
    <property type="term" value="C:membrane"/>
    <property type="evidence" value="ECO:0007669"/>
    <property type="project" value="TreeGrafter"/>
</dbReference>
<evidence type="ECO:0000256" key="1">
    <source>
        <dbReference type="ARBA" id="ARBA00038357"/>
    </source>
</evidence>
<dbReference type="GO" id="GO:0012505">
    <property type="term" value="C:endomembrane system"/>
    <property type="evidence" value="ECO:0007669"/>
    <property type="project" value="TreeGrafter"/>
</dbReference>
<dbReference type="Proteomes" id="UP000193922">
    <property type="component" value="Unassembled WGS sequence"/>
</dbReference>
<dbReference type="STRING" id="61395.A0A1Y1WFL5"/>
<sequence length="159" mass="17483">MCIGSHSMDTSDYTRTTFPGQPSLYHTYRQVASSSLPRNIPPVRDFTPRELSEFDGRDENTPLYMAVNGTVYDVSNGRSFYGPGGPYANFAGRDASRGLALGSFDKSTLTDLDAPLDDLKGLDKTEVESLNEWATFFAGKYLPVGKLVPNPTAEEKKDN</sequence>
<dbReference type="SMART" id="SM01117">
    <property type="entry name" value="Cyt-b5"/>
    <property type="match status" value="1"/>
</dbReference>
<dbReference type="InterPro" id="IPR036400">
    <property type="entry name" value="Cyt_B5-like_heme/steroid_sf"/>
</dbReference>
<dbReference type="PANTHER" id="PTHR10281">
    <property type="entry name" value="MEMBRANE-ASSOCIATED PROGESTERONE RECEPTOR COMPONENT-RELATED"/>
    <property type="match status" value="1"/>
</dbReference>
<organism evidence="3 4">
    <name type="scientific">Linderina pennispora</name>
    <dbReference type="NCBI Taxonomy" id="61395"/>
    <lineage>
        <taxon>Eukaryota</taxon>
        <taxon>Fungi</taxon>
        <taxon>Fungi incertae sedis</taxon>
        <taxon>Zoopagomycota</taxon>
        <taxon>Kickxellomycotina</taxon>
        <taxon>Kickxellomycetes</taxon>
        <taxon>Kickxellales</taxon>
        <taxon>Kickxellaceae</taxon>
        <taxon>Linderina</taxon>
    </lineage>
</organism>
<dbReference type="OrthoDB" id="547796at2759"/>
<name>A0A1Y1WFL5_9FUNG</name>
<evidence type="ECO:0000313" key="3">
    <source>
        <dbReference type="EMBL" id="ORX72272.1"/>
    </source>
</evidence>
<dbReference type="FunFam" id="3.10.120.10:FF:000003">
    <property type="entry name" value="membrane-associated progesterone receptor component 1"/>
    <property type="match status" value="1"/>
</dbReference>
<comment type="similarity">
    <text evidence="1">Belongs to the cytochrome b5 family. MAPR subfamily.</text>
</comment>
<proteinExistence type="inferred from homology"/>
<dbReference type="InterPro" id="IPR050577">
    <property type="entry name" value="MAPR/NEUFC/NENF-like"/>
</dbReference>
<dbReference type="EMBL" id="MCFD01000003">
    <property type="protein sequence ID" value="ORX72272.1"/>
    <property type="molecule type" value="Genomic_DNA"/>
</dbReference>
<keyword evidence="4" id="KW-1185">Reference proteome</keyword>
<dbReference type="InterPro" id="IPR001199">
    <property type="entry name" value="Cyt_B5-like_heme/steroid-bd"/>
</dbReference>
<dbReference type="AlphaFoldDB" id="A0A1Y1WFL5"/>
<feature type="domain" description="Cytochrome b5 heme-binding" evidence="2">
    <location>
        <begin position="46"/>
        <end position="148"/>
    </location>
</feature>
<dbReference type="SUPFAM" id="SSF55856">
    <property type="entry name" value="Cytochrome b5-like heme/steroid binding domain"/>
    <property type="match status" value="1"/>
</dbReference>
<dbReference type="Pfam" id="PF00173">
    <property type="entry name" value="Cyt-b5"/>
    <property type="match status" value="1"/>
</dbReference>
<dbReference type="GO" id="GO:0020037">
    <property type="term" value="F:heme binding"/>
    <property type="evidence" value="ECO:0007669"/>
    <property type="project" value="UniProtKB-ARBA"/>
</dbReference>
<dbReference type="GeneID" id="63805823"/>
<gene>
    <name evidence="3" type="ORF">DL89DRAFT_274319</name>
</gene>
<reference evidence="3 4" key="1">
    <citation type="submission" date="2016-07" db="EMBL/GenBank/DDBJ databases">
        <title>Pervasive Adenine N6-methylation of Active Genes in Fungi.</title>
        <authorList>
            <consortium name="DOE Joint Genome Institute"/>
            <person name="Mondo S.J."/>
            <person name="Dannebaum R.O."/>
            <person name="Kuo R.C."/>
            <person name="Labutti K."/>
            <person name="Haridas S."/>
            <person name="Kuo A."/>
            <person name="Salamov A."/>
            <person name="Ahrendt S.R."/>
            <person name="Lipzen A."/>
            <person name="Sullivan W."/>
            <person name="Andreopoulos W.B."/>
            <person name="Clum A."/>
            <person name="Lindquist E."/>
            <person name="Daum C."/>
            <person name="Ramamoorthy G.K."/>
            <person name="Gryganskyi A."/>
            <person name="Culley D."/>
            <person name="Magnuson J.K."/>
            <person name="James T.Y."/>
            <person name="O'Malley M.A."/>
            <person name="Stajich J.E."/>
            <person name="Spatafora J.W."/>
            <person name="Visel A."/>
            <person name="Grigoriev I.V."/>
        </authorList>
    </citation>
    <scope>NUCLEOTIDE SEQUENCE [LARGE SCALE GENOMIC DNA]</scope>
    <source>
        <strain evidence="3 4">ATCC 12442</strain>
    </source>
</reference>
<evidence type="ECO:0000313" key="4">
    <source>
        <dbReference type="Proteomes" id="UP000193922"/>
    </source>
</evidence>
<protein>
    <submittedName>
        <fullName evidence="3">Cytochrome b5</fullName>
    </submittedName>
</protein>
<accession>A0A1Y1WFL5</accession>
<comment type="caution">
    <text evidence="3">The sequence shown here is derived from an EMBL/GenBank/DDBJ whole genome shotgun (WGS) entry which is preliminary data.</text>
</comment>
<dbReference type="RefSeq" id="XP_040745696.1">
    <property type="nucleotide sequence ID" value="XM_040889175.1"/>
</dbReference>
<dbReference type="PANTHER" id="PTHR10281:SF76">
    <property type="entry name" value="CALCUTTA CUP-RELATED"/>
    <property type="match status" value="1"/>
</dbReference>
<evidence type="ECO:0000259" key="2">
    <source>
        <dbReference type="SMART" id="SM01117"/>
    </source>
</evidence>
<dbReference type="Gene3D" id="3.10.120.10">
    <property type="entry name" value="Cytochrome b5-like heme/steroid binding domain"/>
    <property type="match status" value="1"/>
</dbReference>